<evidence type="ECO:0000256" key="1">
    <source>
        <dbReference type="ARBA" id="ARBA00022475"/>
    </source>
</evidence>
<keyword evidence="2" id="KW-0132">Cell division</keyword>
<proteinExistence type="predicted"/>
<dbReference type="InterPro" id="IPR006311">
    <property type="entry name" value="TAT_signal"/>
</dbReference>
<evidence type="ECO:0000256" key="3">
    <source>
        <dbReference type="ARBA" id="ARBA00022692"/>
    </source>
</evidence>
<sequence length="236" mass="24968">MRRFTRRSRRRRLIATGAAATLLALVGGVALVTLSPLMALDTIEVAGAERLDAEVVAAALDDHLGTPLALLDEEAIRADLAVFPLIRSYSTEVIPPHTLVVRIVERAPVAAIERGAAVDLVDAAGVVVSSAPQRPEGIPLIAAESADPTSLAFRSVAAVLTALPAELRSRVDVIRASTRDDVVFSMTGVGHRVVWGSAERSDFKARVLAAALAATNQSSPREYDVSAPESLVVRRL</sequence>
<organism evidence="7 8">
    <name type="scientific">Microcella humidisoli</name>
    <dbReference type="NCBI Taxonomy" id="2963406"/>
    <lineage>
        <taxon>Bacteria</taxon>
        <taxon>Bacillati</taxon>
        <taxon>Actinomycetota</taxon>
        <taxon>Actinomycetes</taxon>
        <taxon>Micrococcales</taxon>
        <taxon>Microbacteriaceae</taxon>
        <taxon>Microcella</taxon>
    </lineage>
</organism>
<keyword evidence="8" id="KW-1185">Reference proteome</keyword>
<evidence type="ECO:0000313" key="7">
    <source>
        <dbReference type="EMBL" id="UTT62209.1"/>
    </source>
</evidence>
<dbReference type="PROSITE" id="PS51318">
    <property type="entry name" value="TAT"/>
    <property type="match status" value="1"/>
</dbReference>
<keyword evidence="1" id="KW-1003">Cell membrane</keyword>
<evidence type="ECO:0000313" key="8">
    <source>
        <dbReference type="Proteomes" id="UP001060039"/>
    </source>
</evidence>
<dbReference type="InterPro" id="IPR050487">
    <property type="entry name" value="FtsQ_DivIB"/>
</dbReference>
<dbReference type="Proteomes" id="UP001060039">
    <property type="component" value="Chromosome"/>
</dbReference>
<evidence type="ECO:0000256" key="2">
    <source>
        <dbReference type="ARBA" id="ARBA00022618"/>
    </source>
</evidence>
<dbReference type="Gene3D" id="3.10.20.310">
    <property type="entry name" value="membrane protein fhac"/>
    <property type="match status" value="1"/>
</dbReference>
<gene>
    <name evidence="7" type="ORF">NNL39_11150</name>
</gene>
<keyword evidence="4" id="KW-0472">Membrane</keyword>
<accession>A0ABY5FVP1</accession>
<dbReference type="RefSeq" id="WP_255159351.1">
    <property type="nucleotide sequence ID" value="NZ_CP101497.1"/>
</dbReference>
<dbReference type="Pfam" id="PF08478">
    <property type="entry name" value="POTRA_1"/>
    <property type="match status" value="1"/>
</dbReference>
<evidence type="ECO:0000259" key="6">
    <source>
        <dbReference type="Pfam" id="PF08478"/>
    </source>
</evidence>
<keyword evidence="5" id="KW-0131">Cell cycle</keyword>
<reference evidence="7" key="1">
    <citation type="submission" date="2022-07" db="EMBL/GenBank/DDBJ databases">
        <title>Taxonomic analysis of Microcella humidisoli nov. sp., isolated from riverside soil.</title>
        <authorList>
            <person name="Molina K.M."/>
            <person name="Kim S.B."/>
        </authorList>
    </citation>
    <scope>NUCLEOTIDE SEQUENCE</scope>
    <source>
        <strain evidence="7">MMS21-STM10</strain>
    </source>
</reference>
<dbReference type="InterPro" id="IPR013685">
    <property type="entry name" value="POTRA_FtsQ_type"/>
</dbReference>
<dbReference type="PANTHER" id="PTHR37820">
    <property type="entry name" value="CELL DIVISION PROTEIN DIVIB"/>
    <property type="match status" value="1"/>
</dbReference>
<dbReference type="EMBL" id="CP101497">
    <property type="protein sequence ID" value="UTT62209.1"/>
    <property type="molecule type" value="Genomic_DNA"/>
</dbReference>
<feature type="domain" description="POTRA" evidence="6">
    <location>
        <begin position="40"/>
        <end position="106"/>
    </location>
</feature>
<keyword evidence="4" id="KW-1133">Transmembrane helix</keyword>
<protein>
    <submittedName>
        <fullName evidence="7">FtsQ-type POTRA domain-containing protein</fullName>
    </submittedName>
</protein>
<name>A0ABY5FVP1_9MICO</name>
<dbReference type="PANTHER" id="PTHR37820:SF1">
    <property type="entry name" value="CELL DIVISION PROTEIN FTSQ"/>
    <property type="match status" value="1"/>
</dbReference>
<evidence type="ECO:0000256" key="4">
    <source>
        <dbReference type="ARBA" id="ARBA00022989"/>
    </source>
</evidence>
<evidence type="ECO:0000256" key="5">
    <source>
        <dbReference type="ARBA" id="ARBA00023306"/>
    </source>
</evidence>
<keyword evidence="3" id="KW-0812">Transmembrane</keyword>